<dbReference type="AlphaFoldDB" id="A0A917FLS1"/>
<feature type="coiled-coil region" evidence="1">
    <location>
        <begin position="22"/>
        <end position="49"/>
    </location>
</feature>
<comment type="caution">
    <text evidence="3">The sequence shown here is derived from an EMBL/GenBank/DDBJ whole genome shotgun (WGS) entry which is preliminary data.</text>
</comment>
<evidence type="ECO:0000313" key="4">
    <source>
        <dbReference type="Proteomes" id="UP000654257"/>
    </source>
</evidence>
<organism evidence="3 4">
    <name type="scientific">Rhodococcoides trifolii</name>
    <dbReference type="NCBI Taxonomy" id="908250"/>
    <lineage>
        <taxon>Bacteria</taxon>
        <taxon>Bacillati</taxon>
        <taxon>Actinomycetota</taxon>
        <taxon>Actinomycetes</taxon>
        <taxon>Mycobacteriales</taxon>
        <taxon>Nocardiaceae</taxon>
        <taxon>Rhodococcoides</taxon>
    </lineage>
</organism>
<proteinExistence type="predicted"/>
<reference evidence="3" key="1">
    <citation type="journal article" date="2014" name="Int. J. Syst. Evol. Microbiol.">
        <title>Complete genome sequence of Corynebacterium casei LMG S-19264T (=DSM 44701T), isolated from a smear-ripened cheese.</title>
        <authorList>
            <consortium name="US DOE Joint Genome Institute (JGI-PGF)"/>
            <person name="Walter F."/>
            <person name="Albersmeier A."/>
            <person name="Kalinowski J."/>
            <person name="Ruckert C."/>
        </authorList>
    </citation>
    <scope>NUCLEOTIDE SEQUENCE</scope>
    <source>
        <strain evidence="3">CCM 7905</strain>
    </source>
</reference>
<dbReference type="SUPFAM" id="SSF48600">
    <property type="entry name" value="Chorismate mutase II"/>
    <property type="match status" value="1"/>
</dbReference>
<dbReference type="EMBL" id="BMCU01000001">
    <property type="protein sequence ID" value="GGF92819.1"/>
    <property type="molecule type" value="Genomic_DNA"/>
</dbReference>
<reference evidence="3" key="2">
    <citation type="submission" date="2020-09" db="EMBL/GenBank/DDBJ databases">
        <authorList>
            <person name="Sun Q."/>
            <person name="Sedlacek I."/>
        </authorList>
    </citation>
    <scope>NUCLEOTIDE SEQUENCE</scope>
    <source>
        <strain evidence="3">CCM 7905</strain>
    </source>
</reference>
<dbReference type="InterPro" id="IPR010958">
    <property type="entry name" value="Chorismate_mutase_highGC-bac"/>
</dbReference>
<protein>
    <recommendedName>
        <fullName evidence="5">Chorismate mutase</fullName>
    </recommendedName>
</protein>
<dbReference type="Proteomes" id="UP000654257">
    <property type="component" value="Unassembled WGS sequence"/>
</dbReference>
<evidence type="ECO:0000256" key="2">
    <source>
        <dbReference type="SAM" id="MobiDB-lite"/>
    </source>
</evidence>
<accession>A0A917FLS1</accession>
<dbReference type="RefSeq" id="WP_371829900.1">
    <property type="nucleotide sequence ID" value="NZ_BMCU01000001.1"/>
</dbReference>
<keyword evidence="4" id="KW-1185">Reference proteome</keyword>
<dbReference type="NCBIfam" id="TIGR01808">
    <property type="entry name" value="CM_M_hiGC-arch"/>
    <property type="match status" value="1"/>
</dbReference>
<evidence type="ECO:0008006" key="5">
    <source>
        <dbReference type="Google" id="ProtNLM"/>
    </source>
</evidence>
<name>A0A917FLS1_9NOCA</name>
<sequence>MSLLMHTTAPSQVTTAPAETELPTTEAELDELQTEIERIDADIQAAVQRRSELAARIGRTQVSSNRELEVLDHFSELGQEGRTLGMLMLRIGRGRQSK</sequence>
<evidence type="ECO:0000256" key="1">
    <source>
        <dbReference type="SAM" id="Coils"/>
    </source>
</evidence>
<dbReference type="InterPro" id="IPR036979">
    <property type="entry name" value="CM_dom_sf"/>
</dbReference>
<dbReference type="InterPro" id="IPR036263">
    <property type="entry name" value="Chorismate_II_sf"/>
</dbReference>
<gene>
    <name evidence="3" type="ORF">GCM10007304_03300</name>
</gene>
<feature type="region of interest" description="Disordered" evidence="2">
    <location>
        <begin position="1"/>
        <end position="20"/>
    </location>
</feature>
<dbReference type="Gene3D" id="1.20.59.10">
    <property type="entry name" value="Chorismate mutase"/>
    <property type="match status" value="1"/>
</dbReference>
<evidence type="ECO:0000313" key="3">
    <source>
        <dbReference type="EMBL" id="GGF92819.1"/>
    </source>
</evidence>
<dbReference type="GO" id="GO:0046417">
    <property type="term" value="P:chorismate metabolic process"/>
    <property type="evidence" value="ECO:0007669"/>
    <property type="project" value="InterPro"/>
</dbReference>
<keyword evidence="1" id="KW-0175">Coiled coil</keyword>